<proteinExistence type="predicted"/>
<name>A0ACB8EDC6_9SAUR</name>
<dbReference type="Proteomes" id="UP000827872">
    <property type="component" value="Linkage Group LG16"/>
</dbReference>
<evidence type="ECO:0000313" key="1">
    <source>
        <dbReference type="EMBL" id="KAH7990443.1"/>
    </source>
</evidence>
<comment type="caution">
    <text evidence="1">The sequence shown here is derived from an EMBL/GenBank/DDBJ whole genome shotgun (WGS) entry which is preliminary data.</text>
</comment>
<keyword evidence="2" id="KW-1185">Reference proteome</keyword>
<reference evidence="1" key="1">
    <citation type="submission" date="2021-08" db="EMBL/GenBank/DDBJ databases">
        <title>The first chromosome-level gecko genome reveals the dynamic sex chromosomes of Neotropical dwarf geckos (Sphaerodactylidae: Sphaerodactylus).</title>
        <authorList>
            <person name="Pinto B.J."/>
            <person name="Keating S.E."/>
            <person name="Gamble T."/>
        </authorList>
    </citation>
    <scope>NUCLEOTIDE SEQUENCE</scope>
    <source>
        <strain evidence="1">TG3544</strain>
    </source>
</reference>
<protein>
    <submittedName>
        <fullName evidence="1">Uncharacterized protein</fullName>
    </submittedName>
</protein>
<evidence type="ECO:0000313" key="2">
    <source>
        <dbReference type="Proteomes" id="UP000827872"/>
    </source>
</evidence>
<accession>A0ACB8EDC6</accession>
<dbReference type="EMBL" id="CM037629">
    <property type="protein sequence ID" value="KAH7990443.1"/>
    <property type="molecule type" value="Genomic_DNA"/>
</dbReference>
<sequence>MCNDKFGFVKGGRETKLPGAGKAADQPRLIAEHLGSPCAINRIYSRVTDGHLQICSEALIFAVPALGWKMAATTDELRLNVTNFPENVIDVGKITFGEDQRKRKKLDKSSKEKLDSQNIKLTRAACALLNSGGGVIRAEIENEKYSFMRHRIGLDIEKSFRDCVQSDLFNDYFDVVQDGLYLDIWVKTWSSEMFSQPTVISKARLCCLETGLLWRSGTSAVQMKPLEALNFLKEKQASAKKDPGEVAGLMSKRARLSDGIWHSKEGGVHVEEDILKAAARFLERDSLKFEESLDFSESTEVELKELTRVGDILEFVKATLPKYLSAFANTKGGYLIYGVSDDGKVTGYKENLEPDQLEIEVQEATEILPHFHFCGSFKKVSTECKILPVYEENGTRHGYVFAVQVKPLCCAVFVAAPDSWIVKDRQVKKLRVDEWVELMTAEDPDLSHFNDGFQLELSRSCKSPLSKSVYSAKGVACLKDLRSSLCPGDSSGICYKPEELCTELFSEYEGLKNIMHKKMKELQLSKGVLMFSRSWAVDVGLQQNSWVACDVFLVATGTFPRLYTITVDEDCSVSSVISLLEYSTNVSHVLKQKLVNEGGYTQKLSVLSHVITLGISGEVKIDMSSQVTCPQPYLISSHEDLIQALAIVLLRFRSFLSDQLGCEFFNLLTIKQHEILTKNLHKNKKLFIYGLPGSGKTIVALQIIEKMKNAFCCDSEEILYICENRPLCETVRMENICNAVTRASFLKGKYPPFVKHIIIDEAQNFQSGDGDWYGEAVKITQADAHKPGILWIFLDYLQKTHSFSCGLPPPCDQQPQEWLTLGVRNATNIYDIMKKQMHSILSFRNELYIPYEQLKKLVEEARCGHSLAGVLVEPEVNNENTIADYIVNHCLQYFRNGYSGKNIAILCNTATERDKYRLLLESKMSRHVRKLKLSGGFSNADDPKGNSIVLDSVRRFSGLERSIVFSIYPLSVPVAIAANLLLCMVSRANLHCHLLCARVEDSVNSPGSSQI</sequence>
<organism evidence="1 2">
    <name type="scientific">Sphaerodactylus townsendi</name>
    <dbReference type="NCBI Taxonomy" id="933632"/>
    <lineage>
        <taxon>Eukaryota</taxon>
        <taxon>Metazoa</taxon>
        <taxon>Chordata</taxon>
        <taxon>Craniata</taxon>
        <taxon>Vertebrata</taxon>
        <taxon>Euteleostomi</taxon>
        <taxon>Lepidosauria</taxon>
        <taxon>Squamata</taxon>
        <taxon>Bifurcata</taxon>
        <taxon>Gekkota</taxon>
        <taxon>Sphaerodactylidae</taxon>
        <taxon>Sphaerodactylus</taxon>
    </lineage>
</organism>
<gene>
    <name evidence="1" type="ORF">K3G42_007177</name>
</gene>